<gene>
    <name evidence="1" type="ORF">ED733_002614</name>
</gene>
<protein>
    <submittedName>
        <fullName evidence="1">Uncharacterized protein</fullName>
    </submittedName>
</protein>
<evidence type="ECO:0000313" key="2">
    <source>
        <dbReference type="Proteomes" id="UP000317257"/>
    </source>
</evidence>
<reference evidence="2" key="1">
    <citation type="submission" date="2018-12" db="EMBL/GenBank/DDBJ databases">
        <title>The complete genome of Metarhizium rileyi, a key fungal pathogen of Lepidoptera.</title>
        <authorList>
            <person name="Binneck E."/>
            <person name="Lastra C.C.L."/>
            <person name="Sosa-Gomez D.R."/>
        </authorList>
    </citation>
    <scope>NUCLEOTIDE SEQUENCE [LARGE SCALE GENOMIC DNA]</scope>
    <source>
        <strain evidence="2">Cep018-CH2</strain>
    </source>
</reference>
<comment type="caution">
    <text evidence="1">The sequence shown here is derived from an EMBL/GenBank/DDBJ whole genome shotgun (WGS) entry which is preliminary data.</text>
</comment>
<organism evidence="1 2">
    <name type="scientific">Metarhizium rileyi (strain RCEF 4871)</name>
    <name type="common">Nomuraea rileyi</name>
    <dbReference type="NCBI Taxonomy" id="1649241"/>
    <lineage>
        <taxon>Eukaryota</taxon>
        <taxon>Fungi</taxon>
        <taxon>Dikarya</taxon>
        <taxon>Ascomycota</taxon>
        <taxon>Pezizomycotina</taxon>
        <taxon>Sordariomycetes</taxon>
        <taxon>Hypocreomycetidae</taxon>
        <taxon>Hypocreales</taxon>
        <taxon>Clavicipitaceae</taxon>
        <taxon>Metarhizium</taxon>
    </lineage>
</organism>
<proteinExistence type="predicted"/>
<dbReference type="AlphaFoldDB" id="A0A5C6G7L1"/>
<dbReference type="Proteomes" id="UP000317257">
    <property type="component" value="Unassembled WGS sequence"/>
</dbReference>
<name>A0A5C6G7L1_METRR</name>
<accession>A0A5C6G7L1</accession>
<sequence length="148" mass="15957">MESIIGPMLASPSTDAQCGCREEKVKDAANTNATVFLTIATCYVQILQNIQALSTKLCEIVRSNNQGSTLRSLTCIRIGSCGTSLANPAIQASIIAQLLSQLPREIQKKVAQLSCVTMGYSTQLQIRRGAGSSFSQILLAMYIVTLWI</sequence>
<dbReference type="EMBL" id="SBHS01000014">
    <property type="protein sequence ID" value="TWU73885.1"/>
    <property type="molecule type" value="Genomic_DNA"/>
</dbReference>
<evidence type="ECO:0000313" key="1">
    <source>
        <dbReference type="EMBL" id="TWU73885.1"/>
    </source>
</evidence>